<gene>
    <name evidence="1" type="ORF">GRX66_06940</name>
</gene>
<dbReference type="AlphaFoldDB" id="A0A6B0SLH4"/>
<evidence type="ECO:0000313" key="2">
    <source>
        <dbReference type="Proteomes" id="UP000471521"/>
    </source>
</evidence>
<comment type="caution">
    <text evidence="1">The sequence shown here is derived from an EMBL/GenBank/DDBJ whole genome shotgun (WGS) entry which is preliminary data.</text>
</comment>
<dbReference type="RefSeq" id="WP_159525904.1">
    <property type="nucleotide sequence ID" value="NZ_WUUU01000038.1"/>
</dbReference>
<keyword evidence="2" id="KW-1185">Reference proteome</keyword>
<protein>
    <recommendedName>
        <fullName evidence="3">Small CPxCG-related zinc finger protein</fullName>
    </recommendedName>
</protein>
<evidence type="ECO:0008006" key="3">
    <source>
        <dbReference type="Google" id="ProtNLM"/>
    </source>
</evidence>
<reference evidence="1 2" key="1">
    <citation type="submission" date="2019-12" db="EMBL/GenBank/DDBJ databases">
        <title>Isolation and characterization of three novel carbon monoxide-oxidizing members of Halobacteria from salione crusts and soils.</title>
        <authorList>
            <person name="Myers M.R."/>
            <person name="King G.M."/>
        </authorList>
    </citation>
    <scope>NUCLEOTIDE SEQUENCE [LARGE SCALE GENOMIC DNA]</scope>
    <source>
        <strain evidence="1 2">PCN9</strain>
    </source>
</reference>
<name>A0A6B0SLH4_9EURY</name>
<accession>A0A6B0SLH4</accession>
<dbReference type="InterPro" id="IPR055985">
    <property type="entry name" value="DUF7563"/>
</dbReference>
<dbReference type="EMBL" id="WUUU01000038">
    <property type="protein sequence ID" value="MXR20353.1"/>
    <property type="molecule type" value="Genomic_DNA"/>
</dbReference>
<organism evidence="1 2">
    <name type="scientific">Halobacterium bonnevillei</name>
    <dbReference type="NCBI Taxonomy" id="2692200"/>
    <lineage>
        <taxon>Archaea</taxon>
        <taxon>Methanobacteriati</taxon>
        <taxon>Methanobacteriota</taxon>
        <taxon>Stenosarchaea group</taxon>
        <taxon>Halobacteria</taxon>
        <taxon>Halobacteriales</taxon>
        <taxon>Halobacteriaceae</taxon>
        <taxon>Halobacterium</taxon>
    </lineage>
</organism>
<dbReference type="Proteomes" id="UP000471521">
    <property type="component" value="Unassembled WGS sequence"/>
</dbReference>
<proteinExistence type="predicted"/>
<evidence type="ECO:0000313" key="1">
    <source>
        <dbReference type="EMBL" id="MXR20353.1"/>
    </source>
</evidence>
<sequence>MHTMARCRNCESHVTEQFARVFGDNQDDVHNCIDCATNRDLYDGAASADEDWSDRAATAWSQ</sequence>
<dbReference type="Pfam" id="PF24444">
    <property type="entry name" value="DUF7563"/>
    <property type="match status" value="1"/>
</dbReference>